<evidence type="ECO:0000313" key="4">
    <source>
        <dbReference type="Proteomes" id="UP001188597"/>
    </source>
</evidence>
<dbReference type="GO" id="GO:0009451">
    <property type="term" value="P:RNA modification"/>
    <property type="evidence" value="ECO:0007669"/>
    <property type="project" value="InterPro"/>
</dbReference>
<keyword evidence="1" id="KW-0677">Repeat</keyword>
<dbReference type="PROSITE" id="PS51375">
    <property type="entry name" value="PPR"/>
    <property type="match status" value="1"/>
</dbReference>
<dbReference type="Proteomes" id="UP001188597">
    <property type="component" value="Unassembled WGS sequence"/>
</dbReference>
<dbReference type="EMBL" id="JAVXUP010000681">
    <property type="protein sequence ID" value="KAK3023043.1"/>
    <property type="molecule type" value="Genomic_DNA"/>
</dbReference>
<dbReference type="GO" id="GO:0003723">
    <property type="term" value="F:RNA binding"/>
    <property type="evidence" value="ECO:0007669"/>
    <property type="project" value="InterPro"/>
</dbReference>
<evidence type="ECO:0000313" key="3">
    <source>
        <dbReference type="EMBL" id="KAK3023043.1"/>
    </source>
</evidence>
<reference evidence="3" key="1">
    <citation type="submission" date="2022-12" db="EMBL/GenBank/DDBJ databases">
        <title>Draft genome assemblies for two species of Escallonia (Escalloniales).</title>
        <authorList>
            <person name="Chanderbali A."/>
            <person name="Dervinis C."/>
            <person name="Anghel I."/>
            <person name="Soltis D."/>
            <person name="Soltis P."/>
            <person name="Zapata F."/>
        </authorList>
    </citation>
    <scope>NUCLEOTIDE SEQUENCE</scope>
    <source>
        <strain evidence="3">UCBG64.0493</strain>
        <tissue evidence="3">Leaf</tissue>
    </source>
</reference>
<gene>
    <name evidence="3" type="ORF">RJ639_044833</name>
</gene>
<feature type="repeat" description="PPR" evidence="2">
    <location>
        <begin position="136"/>
        <end position="170"/>
    </location>
</feature>
<dbReference type="InterPro" id="IPR011990">
    <property type="entry name" value="TPR-like_helical_dom_sf"/>
</dbReference>
<evidence type="ECO:0000256" key="2">
    <source>
        <dbReference type="PROSITE-ProRule" id="PRU00708"/>
    </source>
</evidence>
<protein>
    <recommendedName>
        <fullName evidence="5">Pentatricopeptide repeat-containing protein</fullName>
    </recommendedName>
</protein>
<accession>A0AA88WAQ6</accession>
<dbReference type="AlphaFoldDB" id="A0AA88WAQ6"/>
<dbReference type="Pfam" id="PF01535">
    <property type="entry name" value="PPR"/>
    <property type="match status" value="3"/>
</dbReference>
<evidence type="ECO:0000256" key="1">
    <source>
        <dbReference type="ARBA" id="ARBA00022737"/>
    </source>
</evidence>
<keyword evidence="4" id="KW-1185">Reference proteome</keyword>
<dbReference type="PANTHER" id="PTHR47926">
    <property type="entry name" value="PENTATRICOPEPTIDE REPEAT-CONTAINING PROTEIN"/>
    <property type="match status" value="1"/>
</dbReference>
<comment type="caution">
    <text evidence="3">The sequence shown here is derived from an EMBL/GenBank/DDBJ whole genome shotgun (WGS) entry which is preliminary data.</text>
</comment>
<dbReference type="Gene3D" id="1.25.40.10">
    <property type="entry name" value="Tetratricopeptide repeat domain"/>
    <property type="match status" value="2"/>
</dbReference>
<dbReference type="InterPro" id="IPR046960">
    <property type="entry name" value="PPR_At4g14850-like_plant"/>
</dbReference>
<proteinExistence type="predicted"/>
<sequence>MFTLSSALKACAGLRFQELGRQLHCSLIKMDVELDPFICVGLIDMYCKCGLVEDAGMVCDLMPEKDLIALNALVCGLSQNRKDIEALKLFTEMYKEGKGFNETTLLAVLNSTASFQAVDLCKQVHTLSVKYGCLSDIYVINSLIDSYGKCSQVEDAARVFEECPTGDLAAFTSLTACYAQYGRGWTLYPIFGVSIIKDAWNVLYM</sequence>
<dbReference type="NCBIfam" id="TIGR00756">
    <property type="entry name" value="PPR"/>
    <property type="match status" value="1"/>
</dbReference>
<dbReference type="InterPro" id="IPR002885">
    <property type="entry name" value="PPR_rpt"/>
</dbReference>
<name>A0AA88WAQ6_9ASTE</name>
<organism evidence="3 4">
    <name type="scientific">Escallonia herrerae</name>
    <dbReference type="NCBI Taxonomy" id="1293975"/>
    <lineage>
        <taxon>Eukaryota</taxon>
        <taxon>Viridiplantae</taxon>
        <taxon>Streptophyta</taxon>
        <taxon>Embryophyta</taxon>
        <taxon>Tracheophyta</taxon>
        <taxon>Spermatophyta</taxon>
        <taxon>Magnoliopsida</taxon>
        <taxon>eudicotyledons</taxon>
        <taxon>Gunneridae</taxon>
        <taxon>Pentapetalae</taxon>
        <taxon>asterids</taxon>
        <taxon>campanulids</taxon>
        <taxon>Escalloniales</taxon>
        <taxon>Escalloniaceae</taxon>
        <taxon>Escallonia</taxon>
    </lineage>
</organism>
<evidence type="ECO:0008006" key="5">
    <source>
        <dbReference type="Google" id="ProtNLM"/>
    </source>
</evidence>
<dbReference type="PANTHER" id="PTHR47926:SF342">
    <property type="entry name" value="TETRATRICOPEPTIDE-LIKE HELICAL DOMAIN-CONTAINING PROTEIN-RELATED"/>
    <property type="match status" value="1"/>
</dbReference>
<dbReference type="FunFam" id="1.25.40.10:FF:001100">
    <property type="entry name" value="Pentatricopeptide repeat-containing protein"/>
    <property type="match status" value="1"/>
</dbReference>